<name>A0ABQ7W982_SOLTU</name>
<organism evidence="2 3">
    <name type="scientific">Solanum tuberosum</name>
    <name type="common">Potato</name>
    <dbReference type="NCBI Taxonomy" id="4113"/>
    <lineage>
        <taxon>Eukaryota</taxon>
        <taxon>Viridiplantae</taxon>
        <taxon>Streptophyta</taxon>
        <taxon>Embryophyta</taxon>
        <taxon>Tracheophyta</taxon>
        <taxon>Spermatophyta</taxon>
        <taxon>Magnoliopsida</taxon>
        <taxon>eudicotyledons</taxon>
        <taxon>Gunneridae</taxon>
        <taxon>Pentapetalae</taxon>
        <taxon>asterids</taxon>
        <taxon>lamiids</taxon>
        <taxon>Solanales</taxon>
        <taxon>Solanaceae</taxon>
        <taxon>Solanoideae</taxon>
        <taxon>Solaneae</taxon>
        <taxon>Solanum</taxon>
    </lineage>
</organism>
<dbReference type="EMBL" id="JAIVGD010000003">
    <property type="protein sequence ID" value="KAH0776565.1"/>
    <property type="molecule type" value="Genomic_DNA"/>
</dbReference>
<dbReference type="InterPro" id="IPR057649">
    <property type="entry name" value="PUB62-63_C"/>
</dbReference>
<keyword evidence="3" id="KW-1185">Reference proteome</keyword>
<protein>
    <recommendedName>
        <fullName evidence="1">PUB 62/63 C-terminal domain-containing protein</fullName>
    </recommendedName>
</protein>
<dbReference type="PANTHER" id="PTHR33644">
    <property type="entry name" value="U-BOX DOMAIN-CONTAINING PROTEIN 62-RELATED"/>
    <property type="match status" value="1"/>
</dbReference>
<comment type="caution">
    <text evidence="2">The sequence shown here is derived from an EMBL/GenBank/DDBJ whole genome shotgun (WGS) entry which is preliminary data.</text>
</comment>
<evidence type="ECO:0000259" key="1">
    <source>
        <dbReference type="Pfam" id="PF23112"/>
    </source>
</evidence>
<gene>
    <name evidence="2" type="ORF">KY290_007976</name>
</gene>
<evidence type="ECO:0000313" key="2">
    <source>
        <dbReference type="EMBL" id="KAH0776565.1"/>
    </source>
</evidence>
<feature type="domain" description="PUB 62/63 C-terminal" evidence="1">
    <location>
        <begin position="166"/>
        <end position="224"/>
    </location>
</feature>
<dbReference type="Pfam" id="PF23112">
    <property type="entry name" value="PUB62-63_C"/>
    <property type="match status" value="1"/>
</dbReference>
<dbReference type="PANTHER" id="PTHR33644:SF3">
    <property type="entry name" value="RING_U-BOX SUPERFAMILY PROTEIN"/>
    <property type="match status" value="1"/>
</dbReference>
<reference evidence="2 3" key="1">
    <citation type="journal article" date="2021" name="bioRxiv">
        <title>Chromosome-scale and haplotype-resolved genome assembly of a tetraploid potato cultivar.</title>
        <authorList>
            <person name="Sun H."/>
            <person name="Jiao W.-B."/>
            <person name="Krause K."/>
            <person name="Campoy J.A."/>
            <person name="Goel M."/>
            <person name="Folz-Donahue K."/>
            <person name="Kukat C."/>
            <person name="Huettel B."/>
            <person name="Schneeberger K."/>
        </authorList>
    </citation>
    <scope>NUCLEOTIDE SEQUENCE [LARGE SCALE GENOMIC DNA]</scope>
    <source>
        <strain evidence="2">SolTubOtavaFocal</strain>
        <tissue evidence="2">Leaves</tissue>
    </source>
</reference>
<dbReference type="Proteomes" id="UP000826656">
    <property type="component" value="Unassembled WGS sequence"/>
</dbReference>
<evidence type="ECO:0000313" key="3">
    <source>
        <dbReference type="Proteomes" id="UP000826656"/>
    </source>
</evidence>
<accession>A0ABQ7W982</accession>
<proteinExistence type="predicted"/>
<sequence>MLDSVVKGARLSPLATRQGEVRHHRLSPARRCDFKMASYGDIKGIAFTFARPAFLFSSVFASRDPFETFFFVTAAQLSGTVVVTSEQYNHDEEDASTSPLALPRGEAGPCCLLPSNTVLRAVAAAVKHEADQRLFRNAALRKRRKEVGDIRENGELPSENGPHKGVQYPFSVNGKVLIRGNRRTPEKFVGKEAIITSQCLNCWYLLKIMDSGENVLLQYRSLRKFLPTPETEERCQSQTVQNSS</sequence>